<evidence type="ECO:0000256" key="1">
    <source>
        <dbReference type="ARBA" id="ARBA00004496"/>
    </source>
</evidence>
<keyword evidence="9" id="KW-0460">Magnesium</keyword>
<evidence type="ECO:0000256" key="6">
    <source>
        <dbReference type="ARBA" id="ARBA00022723"/>
    </source>
</evidence>
<keyword evidence="5" id="KW-0819">tRNA processing</keyword>
<name>A0A7W0C6H2_9BACT</name>
<dbReference type="Gene3D" id="3.40.50.300">
    <property type="entry name" value="P-loop containing nucleotide triphosphate hydrolases"/>
    <property type="match status" value="1"/>
</dbReference>
<dbReference type="SUPFAM" id="SSF52540">
    <property type="entry name" value="P-loop containing nucleoside triphosphate hydrolases"/>
    <property type="match status" value="1"/>
</dbReference>
<dbReference type="Pfam" id="PF02367">
    <property type="entry name" value="TsaE"/>
    <property type="match status" value="1"/>
</dbReference>
<dbReference type="InterPro" id="IPR003442">
    <property type="entry name" value="T6A_TsaE"/>
</dbReference>
<dbReference type="AlphaFoldDB" id="A0A7W0C6H2"/>
<evidence type="ECO:0000256" key="3">
    <source>
        <dbReference type="ARBA" id="ARBA00019010"/>
    </source>
</evidence>
<comment type="caution">
    <text evidence="11">The sequence shown here is derived from an EMBL/GenBank/DDBJ whole genome shotgun (WGS) entry which is preliminary data.</text>
</comment>
<keyword evidence="4" id="KW-0963">Cytoplasm</keyword>
<evidence type="ECO:0000313" key="11">
    <source>
        <dbReference type="EMBL" id="MBA2880046.1"/>
    </source>
</evidence>
<keyword evidence="7" id="KW-0547">Nucleotide-binding</keyword>
<comment type="subcellular location">
    <subcellularLocation>
        <location evidence="1">Cytoplasm</location>
    </subcellularLocation>
</comment>
<dbReference type="EMBL" id="JACDUS010000001">
    <property type="protein sequence ID" value="MBA2880046.1"/>
    <property type="molecule type" value="Genomic_DNA"/>
</dbReference>
<dbReference type="GO" id="GO:0046872">
    <property type="term" value="F:metal ion binding"/>
    <property type="evidence" value="ECO:0007669"/>
    <property type="project" value="UniProtKB-KW"/>
</dbReference>
<evidence type="ECO:0000256" key="9">
    <source>
        <dbReference type="ARBA" id="ARBA00022842"/>
    </source>
</evidence>
<evidence type="ECO:0000313" key="12">
    <source>
        <dbReference type="Proteomes" id="UP000525298"/>
    </source>
</evidence>
<proteinExistence type="inferred from homology"/>
<dbReference type="PANTHER" id="PTHR33540">
    <property type="entry name" value="TRNA THREONYLCARBAMOYLADENOSINE BIOSYNTHESIS PROTEIN TSAE"/>
    <property type="match status" value="1"/>
</dbReference>
<keyword evidence="6" id="KW-0479">Metal-binding</keyword>
<evidence type="ECO:0000256" key="5">
    <source>
        <dbReference type="ARBA" id="ARBA00022694"/>
    </source>
</evidence>
<comment type="similarity">
    <text evidence="2">Belongs to the TsaE family.</text>
</comment>
<dbReference type="NCBIfam" id="TIGR00150">
    <property type="entry name" value="T6A_YjeE"/>
    <property type="match status" value="1"/>
</dbReference>
<evidence type="ECO:0000256" key="10">
    <source>
        <dbReference type="ARBA" id="ARBA00032441"/>
    </source>
</evidence>
<dbReference type="RefSeq" id="WP_181549716.1">
    <property type="nucleotide sequence ID" value="NZ_JACDUS010000001.1"/>
</dbReference>
<reference evidence="11 12" key="1">
    <citation type="submission" date="2020-07" db="EMBL/GenBank/DDBJ databases">
        <title>Genomic Encyclopedia of Type Strains, Phase IV (KMG-IV): sequencing the most valuable type-strain genomes for metagenomic binning, comparative biology and taxonomic classification.</title>
        <authorList>
            <person name="Goeker M."/>
        </authorList>
    </citation>
    <scope>NUCLEOTIDE SEQUENCE [LARGE SCALE GENOMIC DNA]</scope>
    <source>
        <strain evidence="11 12">DSM 17721</strain>
    </source>
</reference>
<evidence type="ECO:0000256" key="4">
    <source>
        <dbReference type="ARBA" id="ARBA00022490"/>
    </source>
</evidence>
<keyword evidence="8" id="KW-0067">ATP-binding</keyword>
<gene>
    <name evidence="11" type="ORF">HNR65_000353</name>
</gene>
<organism evidence="11 12">
    <name type="scientific">Desulfosalsimonas propionicica</name>
    <dbReference type="NCBI Taxonomy" id="332175"/>
    <lineage>
        <taxon>Bacteria</taxon>
        <taxon>Pseudomonadati</taxon>
        <taxon>Thermodesulfobacteriota</taxon>
        <taxon>Desulfobacteria</taxon>
        <taxon>Desulfobacterales</taxon>
        <taxon>Desulfosalsimonadaceae</taxon>
        <taxon>Desulfosalsimonas</taxon>
    </lineage>
</organism>
<dbReference type="Proteomes" id="UP000525298">
    <property type="component" value="Unassembled WGS sequence"/>
</dbReference>
<dbReference type="GO" id="GO:0005524">
    <property type="term" value="F:ATP binding"/>
    <property type="evidence" value="ECO:0007669"/>
    <property type="project" value="UniProtKB-KW"/>
</dbReference>
<sequence length="185" mass="20308">MTAGPCSDRPKDFPEPRAVLKTTTQSHAQSFDLAAALGACIRQQNRQRPCVIGLGGDLGAGKTVFVQGLARGLGVDERTAVTSPTYTLINEYPGDRRLFHVDLYRIDGGGDLEDLGFDDIFEGSNVVAVEWAERLDFADLRPDIFIRIRVCGNDRRGFALDFYGPDAPNLVGALQKTKDFQFLRG</sequence>
<dbReference type="InterPro" id="IPR027417">
    <property type="entry name" value="P-loop_NTPase"/>
</dbReference>
<protein>
    <recommendedName>
        <fullName evidence="3">tRNA threonylcarbamoyladenosine biosynthesis protein TsaE</fullName>
    </recommendedName>
    <alternativeName>
        <fullName evidence="10">t(6)A37 threonylcarbamoyladenosine biosynthesis protein TsaE</fullName>
    </alternativeName>
</protein>
<evidence type="ECO:0000256" key="7">
    <source>
        <dbReference type="ARBA" id="ARBA00022741"/>
    </source>
</evidence>
<evidence type="ECO:0000256" key="8">
    <source>
        <dbReference type="ARBA" id="ARBA00022840"/>
    </source>
</evidence>
<dbReference type="PANTHER" id="PTHR33540:SF2">
    <property type="entry name" value="TRNA THREONYLCARBAMOYLADENOSINE BIOSYNTHESIS PROTEIN TSAE"/>
    <property type="match status" value="1"/>
</dbReference>
<dbReference type="GO" id="GO:0005737">
    <property type="term" value="C:cytoplasm"/>
    <property type="evidence" value="ECO:0007669"/>
    <property type="project" value="UniProtKB-SubCell"/>
</dbReference>
<evidence type="ECO:0000256" key="2">
    <source>
        <dbReference type="ARBA" id="ARBA00007599"/>
    </source>
</evidence>
<keyword evidence="12" id="KW-1185">Reference proteome</keyword>
<accession>A0A7W0C6H2</accession>
<dbReference type="GO" id="GO:0002949">
    <property type="term" value="P:tRNA threonylcarbamoyladenosine modification"/>
    <property type="evidence" value="ECO:0007669"/>
    <property type="project" value="InterPro"/>
</dbReference>